<dbReference type="AlphaFoldDB" id="A0A166GJC9"/>
<proteinExistence type="predicted"/>
<evidence type="ECO:0000313" key="4">
    <source>
        <dbReference type="Proteomes" id="UP000076532"/>
    </source>
</evidence>
<dbReference type="Pfam" id="PF10075">
    <property type="entry name" value="CSN8_PSD8_EIF3K"/>
    <property type="match status" value="1"/>
</dbReference>
<evidence type="ECO:0000259" key="2">
    <source>
        <dbReference type="Pfam" id="PF10075"/>
    </source>
</evidence>
<organism evidence="3 4">
    <name type="scientific">Athelia psychrophila</name>
    <dbReference type="NCBI Taxonomy" id="1759441"/>
    <lineage>
        <taxon>Eukaryota</taxon>
        <taxon>Fungi</taxon>
        <taxon>Dikarya</taxon>
        <taxon>Basidiomycota</taxon>
        <taxon>Agaricomycotina</taxon>
        <taxon>Agaricomycetes</taxon>
        <taxon>Agaricomycetidae</taxon>
        <taxon>Atheliales</taxon>
        <taxon>Atheliaceae</taxon>
        <taxon>Athelia</taxon>
    </lineage>
</organism>
<evidence type="ECO:0000313" key="3">
    <source>
        <dbReference type="EMBL" id="KZP17897.1"/>
    </source>
</evidence>
<evidence type="ECO:0000256" key="1">
    <source>
        <dbReference type="SAM" id="MobiDB-lite"/>
    </source>
</evidence>
<reference evidence="3 4" key="1">
    <citation type="journal article" date="2016" name="Mol. Biol. Evol.">
        <title>Comparative Genomics of Early-Diverging Mushroom-Forming Fungi Provides Insights into the Origins of Lignocellulose Decay Capabilities.</title>
        <authorList>
            <person name="Nagy L.G."/>
            <person name="Riley R."/>
            <person name="Tritt A."/>
            <person name="Adam C."/>
            <person name="Daum C."/>
            <person name="Floudas D."/>
            <person name="Sun H."/>
            <person name="Yadav J.S."/>
            <person name="Pangilinan J."/>
            <person name="Larsson K.H."/>
            <person name="Matsuura K."/>
            <person name="Barry K."/>
            <person name="Labutti K."/>
            <person name="Kuo R."/>
            <person name="Ohm R.A."/>
            <person name="Bhattacharya S.S."/>
            <person name="Shirouzu T."/>
            <person name="Yoshinaga Y."/>
            <person name="Martin F.M."/>
            <person name="Grigoriev I.V."/>
            <person name="Hibbett D.S."/>
        </authorList>
    </citation>
    <scope>NUCLEOTIDE SEQUENCE [LARGE SCALE GENOMIC DNA]</scope>
    <source>
        <strain evidence="3 4">CBS 109695</strain>
    </source>
</reference>
<dbReference type="STRING" id="436010.A0A166GJC9"/>
<accession>A0A166GJC9</accession>
<dbReference type="OrthoDB" id="5351233at2759"/>
<dbReference type="InterPro" id="IPR033464">
    <property type="entry name" value="CSN8_PSD8_EIF3K"/>
</dbReference>
<dbReference type="Proteomes" id="UP000076532">
    <property type="component" value="Unassembled WGS sequence"/>
</dbReference>
<gene>
    <name evidence="3" type="ORF">FIBSPDRAFT_792712</name>
</gene>
<protein>
    <recommendedName>
        <fullName evidence="2">CSN8/PSMD8/EIF3K domain-containing protein</fullName>
    </recommendedName>
</protein>
<dbReference type="EMBL" id="KV417578">
    <property type="protein sequence ID" value="KZP17897.1"/>
    <property type="molecule type" value="Genomic_DNA"/>
</dbReference>
<feature type="compositionally biased region" description="Low complexity" evidence="1">
    <location>
        <begin position="30"/>
        <end position="43"/>
    </location>
</feature>
<sequence>MTGPPTPPLTTAAEMADANKTVTPIPTETAPPVSIPAPAASAPAPAPPPKQIVQNSYQTLFPTLANLAHQGNYLQLISAAEFGDLKADDDRHVTRLLLIAPLVIAYLIENNLPPAKCALERLPEKLASHPLAQTLFGLLASTWEKNYDHIYSRVDTLFHQAQQPDFVDPKLGEVVALMVKGFEASFQKRTIALLSQTYASLPIGVAQKYLGLPPDRLVPVAHDLGWSYDASAQILKPSAAGSASVLPASAQGPSSLHKFNIMADSTARLEL</sequence>
<name>A0A166GJC9_9AGAM</name>
<feature type="region of interest" description="Disordered" evidence="1">
    <location>
        <begin position="1"/>
        <end position="49"/>
    </location>
</feature>
<feature type="domain" description="CSN8/PSMD8/EIF3K" evidence="2">
    <location>
        <begin position="99"/>
        <end position="237"/>
    </location>
</feature>
<keyword evidence="4" id="KW-1185">Reference proteome</keyword>